<dbReference type="CDD" id="cd00114">
    <property type="entry name" value="LIGANc"/>
    <property type="match status" value="1"/>
</dbReference>
<dbReference type="PROSITE" id="PS50172">
    <property type="entry name" value="BRCT"/>
    <property type="match status" value="1"/>
</dbReference>
<dbReference type="InterPro" id="IPR001679">
    <property type="entry name" value="DNA_ligase"/>
</dbReference>
<dbReference type="SUPFAM" id="SSF47781">
    <property type="entry name" value="RuvA domain 2-like"/>
    <property type="match status" value="1"/>
</dbReference>
<dbReference type="SUPFAM" id="SSF56091">
    <property type="entry name" value="DNA ligase/mRNA capping enzyme, catalytic domain"/>
    <property type="match status" value="1"/>
</dbReference>
<dbReference type="InterPro" id="IPR004150">
    <property type="entry name" value="NAD_DNA_ligase_OB"/>
</dbReference>
<name>A0A239GL77_EKHLU</name>
<keyword evidence="14" id="KW-0464">Manganese</keyword>
<evidence type="ECO:0000256" key="11">
    <source>
        <dbReference type="ARBA" id="ARBA00023204"/>
    </source>
</evidence>
<evidence type="ECO:0000256" key="13">
    <source>
        <dbReference type="ARBA" id="ARBA00060881"/>
    </source>
</evidence>
<comment type="catalytic activity">
    <reaction evidence="12 14 15">
        <text>NAD(+) + (deoxyribonucleotide)n-3'-hydroxyl + 5'-phospho-(deoxyribonucleotide)m = (deoxyribonucleotide)n+m + AMP + beta-nicotinamide D-nucleotide.</text>
        <dbReference type="EC" id="6.5.1.2"/>
    </reaction>
</comment>
<feature type="binding site" evidence="14">
    <location>
        <begin position="34"/>
        <end position="38"/>
    </location>
    <ligand>
        <name>NAD(+)</name>
        <dbReference type="ChEBI" id="CHEBI:57540"/>
    </ligand>
</feature>
<proteinExistence type="inferred from homology"/>
<dbReference type="InterPro" id="IPR041663">
    <property type="entry name" value="DisA/LigA_HHH"/>
</dbReference>
<feature type="binding site" evidence="14">
    <location>
        <position position="417"/>
    </location>
    <ligand>
        <name>Zn(2+)</name>
        <dbReference type="ChEBI" id="CHEBI:29105"/>
    </ligand>
</feature>
<dbReference type="InterPro" id="IPR004149">
    <property type="entry name" value="Znf_DNAligase_C4"/>
</dbReference>
<keyword evidence="5 14" id="KW-0235">DNA replication</keyword>
<dbReference type="InterPro" id="IPR012340">
    <property type="entry name" value="NA-bd_OB-fold"/>
</dbReference>
<dbReference type="AlphaFoldDB" id="A0A239GL77"/>
<comment type="similarity">
    <text evidence="13 14">Belongs to the NAD-dependent DNA ligase family. LigA subfamily.</text>
</comment>
<feature type="binding site" evidence="14">
    <location>
        <position position="435"/>
    </location>
    <ligand>
        <name>Zn(2+)</name>
        <dbReference type="ChEBI" id="CHEBI:29105"/>
    </ligand>
</feature>
<dbReference type="FunFam" id="2.40.50.140:FF:000012">
    <property type="entry name" value="DNA ligase"/>
    <property type="match status" value="1"/>
</dbReference>
<dbReference type="NCBIfam" id="NF005932">
    <property type="entry name" value="PRK07956.1"/>
    <property type="match status" value="1"/>
</dbReference>
<dbReference type="SMART" id="SM00292">
    <property type="entry name" value="BRCT"/>
    <property type="match status" value="1"/>
</dbReference>
<dbReference type="InterPro" id="IPR036420">
    <property type="entry name" value="BRCT_dom_sf"/>
</dbReference>
<evidence type="ECO:0000256" key="2">
    <source>
        <dbReference type="ARBA" id="ARBA00012722"/>
    </source>
</evidence>
<organism evidence="17 18">
    <name type="scientific">Ekhidna lutea</name>
    <dbReference type="NCBI Taxonomy" id="447679"/>
    <lineage>
        <taxon>Bacteria</taxon>
        <taxon>Pseudomonadati</taxon>
        <taxon>Bacteroidota</taxon>
        <taxon>Cytophagia</taxon>
        <taxon>Cytophagales</taxon>
        <taxon>Reichenbachiellaceae</taxon>
        <taxon>Ekhidna</taxon>
    </lineage>
</organism>
<dbReference type="PROSITE" id="PS01055">
    <property type="entry name" value="DNA_LIGASE_N1"/>
    <property type="match status" value="1"/>
</dbReference>
<dbReference type="InterPro" id="IPR018239">
    <property type="entry name" value="DNA_ligase_AS"/>
</dbReference>
<evidence type="ECO:0000256" key="12">
    <source>
        <dbReference type="ARBA" id="ARBA00034005"/>
    </source>
</evidence>
<accession>A0A239GL77</accession>
<dbReference type="GO" id="GO:0006281">
    <property type="term" value="P:DNA repair"/>
    <property type="evidence" value="ECO:0007669"/>
    <property type="project" value="UniProtKB-KW"/>
</dbReference>
<dbReference type="PIRSF" id="PIRSF001604">
    <property type="entry name" value="LigA"/>
    <property type="match status" value="1"/>
</dbReference>
<evidence type="ECO:0000256" key="7">
    <source>
        <dbReference type="ARBA" id="ARBA00022763"/>
    </source>
</evidence>
<dbReference type="Pfam" id="PF12826">
    <property type="entry name" value="HHH_2"/>
    <property type="match status" value="1"/>
</dbReference>
<dbReference type="GO" id="GO:0046872">
    <property type="term" value="F:metal ion binding"/>
    <property type="evidence" value="ECO:0007669"/>
    <property type="project" value="UniProtKB-KW"/>
</dbReference>
<dbReference type="EMBL" id="FZPD01000002">
    <property type="protein sequence ID" value="SNS69635.1"/>
    <property type="molecule type" value="Genomic_DNA"/>
</dbReference>
<reference evidence="17 18" key="1">
    <citation type="submission" date="2017-06" db="EMBL/GenBank/DDBJ databases">
        <authorList>
            <person name="Kim H.J."/>
            <person name="Triplett B.A."/>
        </authorList>
    </citation>
    <scope>NUCLEOTIDE SEQUENCE [LARGE SCALE GENOMIC DNA]</scope>
    <source>
        <strain evidence="17 18">DSM 19307</strain>
    </source>
</reference>
<evidence type="ECO:0000259" key="16">
    <source>
        <dbReference type="PROSITE" id="PS50172"/>
    </source>
</evidence>
<dbReference type="FunFam" id="1.10.150.20:FF:000006">
    <property type="entry name" value="DNA ligase"/>
    <property type="match status" value="1"/>
</dbReference>
<dbReference type="Pfam" id="PF22745">
    <property type="entry name" value="Nlig-Ia"/>
    <property type="match status" value="1"/>
</dbReference>
<keyword evidence="11 14" id="KW-0234">DNA repair</keyword>
<feature type="binding site" evidence="14">
    <location>
        <position position="420"/>
    </location>
    <ligand>
        <name>Zn(2+)</name>
        <dbReference type="ChEBI" id="CHEBI:29105"/>
    </ligand>
</feature>
<evidence type="ECO:0000313" key="17">
    <source>
        <dbReference type="EMBL" id="SNS69635.1"/>
    </source>
</evidence>
<dbReference type="Pfam" id="PF01653">
    <property type="entry name" value="DNA_ligase_aden"/>
    <property type="match status" value="1"/>
</dbReference>
<dbReference type="HAMAP" id="MF_01588">
    <property type="entry name" value="DNA_ligase_A"/>
    <property type="match status" value="1"/>
</dbReference>
<evidence type="ECO:0000313" key="18">
    <source>
        <dbReference type="Proteomes" id="UP000198393"/>
    </source>
</evidence>
<dbReference type="SUPFAM" id="SSF50249">
    <property type="entry name" value="Nucleic acid-binding proteins"/>
    <property type="match status" value="1"/>
</dbReference>
<keyword evidence="18" id="KW-1185">Reference proteome</keyword>
<dbReference type="Gene3D" id="3.30.470.30">
    <property type="entry name" value="DNA ligase/mRNA capping enzyme"/>
    <property type="match status" value="1"/>
</dbReference>
<keyword evidence="6 14" id="KW-0479">Metal-binding</keyword>
<evidence type="ECO:0000256" key="4">
    <source>
        <dbReference type="ARBA" id="ARBA00022598"/>
    </source>
</evidence>
<evidence type="ECO:0000256" key="6">
    <source>
        <dbReference type="ARBA" id="ARBA00022723"/>
    </source>
</evidence>
<dbReference type="Pfam" id="PF03119">
    <property type="entry name" value="DNA_ligase_ZBD"/>
    <property type="match status" value="1"/>
</dbReference>
<dbReference type="Gene3D" id="1.10.150.20">
    <property type="entry name" value="5' to 3' exonuclease, C-terminal subdomain"/>
    <property type="match status" value="2"/>
</dbReference>
<dbReference type="Gene3D" id="3.40.50.10190">
    <property type="entry name" value="BRCT domain"/>
    <property type="match status" value="1"/>
</dbReference>
<comment type="cofactor">
    <cofactor evidence="14">
        <name>Mg(2+)</name>
        <dbReference type="ChEBI" id="CHEBI:18420"/>
    </cofactor>
    <cofactor evidence="14">
        <name>Mn(2+)</name>
        <dbReference type="ChEBI" id="CHEBI:29035"/>
    </cofactor>
</comment>
<dbReference type="SUPFAM" id="SSF52113">
    <property type="entry name" value="BRCT domain"/>
    <property type="match status" value="1"/>
</dbReference>
<evidence type="ECO:0000256" key="9">
    <source>
        <dbReference type="ARBA" id="ARBA00022842"/>
    </source>
</evidence>
<comment type="function">
    <text evidence="1 14">DNA ligase that catalyzes the formation of phosphodiester linkages between 5'-phosphoryl and 3'-hydroxyl groups in double-stranded DNA using NAD as a coenzyme and as the energy source for the reaction. It is essential for DNA replication and repair of damaged DNA.</text>
</comment>
<evidence type="ECO:0000256" key="14">
    <source>
        <dbReference type="HAMAP-Rule" id="MF_01588"/>
    </source>
</evidence>
<dbReference type="FunFam" id="3.30.470.30:FF:000001">
    <property type="entry name" value="DNA ligase"/>
    <property type="match status" value="1"/>
</dbReference>
<dbReference type="PROSITE" id="PS01056">
    <property type="entry name" value="DNA_LIGASE_N2"/>
    <property type="match status" value="1"/>
</dbReference>
<dbReference type="GO" id="GO:0006260">
    <property type="term" value="P:DNA replication"/>
    <property type="evidence" value="ECO:0007669"/>
    <property type="project" value="UniProtKB-KW"/>
</dbReference>
<dbReference type="InterPro" id="IPR013839">
    <property type="entry name" value="DNAligase_adenylation"/>
</dbReference>
<dbReference type="GO" id="GO:0003677">
    <property type="term" value="F:DNA binding"/>
    <property type="evidence" value="ECO:0007669"/>
    <property type="project" value="TreeGrafter"/>
</dbReference>
<feature type="binding site" evidence="14">
    <location>
        <begin position="83"/>
        <end position="84"/>
    </location>
    <ligand>
        <name>NAD(+)</name>
        <dbReference type="ChEBI" id="CHEBI:57540"/>
    </ligand>
</feature>
<feature type="binding site" evidence="14">
    <location>
        <position position="114"/>
    </location>
    <ligand>
        <name>NAD(+)</name>
        <dbReference type="ChEBI" id="CHEBI:57540"/>
    </ligand>
</feature>
<dbReference type="Gene3D" id="2.40.50.140">
    <property type="entry name" value="Nucleic acid-binding proteins"/>
    <property type="match status" value="1"/>
</dbReference>
<keyword evidence="10 14" id="KW-0520">NAD</keyword>
<dbReference type="Pfam" id="PF03120">
    <property type="entry name" value="OB_DNA_ligase"/>
    <property type="match status" value="1"/>
</dbReference>
<dbReference type="SMART" id="SM00532">
    <property type="entry name" value="LIGANc"/>
    <property type="match status" value="1"/>
</dbReference>
<dbReference type="OrthoDB" id="9759736at2"/>
<evidence type="ECO:0000256" key="3">
    <source>
        <dbReference type="ARBA" id="ARBA00013308"/>
    </source>
</evidence>
<dbReference type="InterPro" id="IPR013840">
    <property type="entry name" value="DNAligase_N"/>
</dbReference>
<dbReference type="NCBIfam" id="TIGR00575">
    <property type="entry name" value="dnlj"/>
    <property type="match status" value="1"/>
</dbReference>
<dbReference type="Proteomes" id="UP000198393">
    <property type="component" value="Unassembled WGS sequence"/>
</dbReference>
<sequence length="693" mass="77981">MNKAEVKDLIASLTEELNHHNYLYYQKSKPVISDYEFDTKLKELEQLEQQYPDLKLPYSPTSRVGGDITKEFETVPHKYPMLSLGNTYSKEELMDFDGRVRKGLGTDDYEYICELKFDGVAISLKYENGYLDRAITRGDGTKGDDITTNVKTIRSIPLKVQGNDYPPSFEVRGEVFMPKEFFKELNDGVLKENKQRESEGKTPLTLYANARNTTSGTLKMQDSKIVADRKLDCYLYSYLDDSDTYNTHEKSIQFLERAGFNVSQTYRKCQTIDEVLEYINHWDQERHKLAVETDGVVIKVNSLAQQSELGFTAKNPRWAISYKFKSESAVTILKDITYQVGRTGAITPVAELEPVLLAGTTVKRASLHNANEIERLDVRIGDSVNVEKGGEIIPKITGVNLESRPSNAQKVSYLTECPECNTTLVRKEGEASHYCPNKDTCPPQVQGRIEHFISRNAMNIESLGPRTIAGFLRRGLIKNLSDLYTLTFEDINNLQFEETDEATGEVSKRSIKEKSAQNIIESIEKSKSIPFERVLFGLGIRYVGKTVAEKLAQHFVTIDRLMKASFEEIVSVHEIGERIAESVSAFFADEDNRQMIEALKEAGLSLETEKKEGAADTFKGLTFVVSGVFETFGRDELKNLIKQHGGKVASGISSKTNYLIAGANMGPAKKEKADSLGITILDESSFRELLQND</sequence>
<dbReference type="PANTHER" id="PTHR23389">
    <property type="entry name" value="CHROMOSOME TRANSMISSION FIDELITY FACTOR 18"/>
    <property type="match status" value="1"/>
</dbReference>
<keyword evidence="4 14" id="KW-0436">Ligase</keyword>
<dbReference type="GO" id="GO:0003911">
    <property type="term" value="F:DNA ligase (NAD+) activity"/>
    <property type="evidence" value="ECO:0007669"/>
    <property type="project" value="UniProtKB-UniRule"/>
</dbReference>
<evidence type="ECO:0000256" key="1">
    <source>
        <dbReference type="ARBA" id="ARBA00004067"/>
    </source>
</evidence>
<feature type="active site" description="N6-AMP-lysine intermediate" evidence="14">
    <location>
        <position position="116"/>
    </location>
</feature>
<dbReference type="RefSeq" id="WP_089355665.1">
    <property type="nucleotide sequence ID" value="NZ_FZPD01000002.1"/>
</dbReference>
<feature type="domain" description="BRCT" evidence="16">
    <location>
        <begin position="613"/>
        <end position="693"/>
    </location>
</feature>
<feature type="binding site" evidence="14">
    <location>
        <position position="174"/>
    </location>
    <ligand>
        <name>NAD(+)</name>
        <dbReference type="ChEBI" id="CHEBI:57540"/>
    </ligand>
</feature>
<feature type="binding site" evidence="14">
    <location>
        <position position="299"/>
    </location>
    <ligand>
        <name>NAD(+)</name>
        <dbReference type="ChEBI" id="CHEBI:57540"/>
    </ligand>
</feature>
<evidence type="ECO:0000256" key="10">
    <source>
        <dbReference type="ARBA" id="ARBA00023027"/>
    </source>
</evidence>
<dbReference type="PANTHER" id="PTHR23389:SF9">
    <property type="entry name" value="DNA LIGASE"/>
    <property type="match status" value="1"/>
</dbReference>
<dbReference type="Gene3D" id="1.10.287.610">
    <property type="entry name" value="Helix hairpin bin"/>
    <property type="match status" value="1"/>
</dbReference>
<feature type="binding site" evidence="14">
    <location>
        <position position="137"/>
    </location>
    <ligand>
        <name>NAD(+)</name>
        <dbReference type="ChEBI" id="CHEBI:57540"/>
    </ligand>
</feature>
<dbReference type="Pfam" id="PF00533">
    <property type="entry name" value="BRCT"/>
    <property type="match status" value="1"/>
</dbReference>
<protein>
    <recommendedName>
        <fullName evidence="3 14">DNA ligase</fullName>
        <ecNumber evidence="2 14">6.5.1.2</ecNumber>
    </recommendedName>
    <alternativeName>
        <fullName evidence="14">Polydeoxyribonucleotide synthase [NAD(+)]</fullName>
    </alternativeName>
</protein>
<feature type="binding site" evidence="14">
    <location>
        <position position="441"/>
    </location>
    <ligand>
        <name>Zn(2+)</name>
        <dbReference type="ChEBI" id="CHEBI:29105"/>
    </ligand>
</feature>
<evidence type="ECO:0000256" key="5">
    <source>
        <dbReference type="ARBA" id="ARBA00022705"/>
    </source>
</evidence>
<keyword evidence="7 14" id="KW-0227">DNA damage</keyword>
<keyword evidence="9 14" id="KW-0460">Magnesium</keyword>
<dbReference type="InterPro" id="IPR033136">
    <property type="entry name" value="DNA_ligase_CS"/>
</dbReference>
<dbReference type="InterPro" id="IPR001357">
    <property type="entry name" value="BRCT_dom"/>
</dbReference>
<evidence type="ECO:0000256" key="15">
    <source>
        <dbReference type="RuleBase" id="RU000618"/>
    </source>
</evidence>
<dbReference type="Gene3D" id="6.20.10.30">
    <property type="match status" value="1"/>
</dbReference>
<gene>
    <name evidence="14" type="primary">ligA</name>
    <name evidence="17" type="ORF">SAMN05421640_0891</name>
</gene>
<keyword evidence="8 14" id="KW-0862">Zinc</keyword>
<evidence type="ECO:0000256" key="8">
    <source>
        <dbReference type="ARBA" id="ARBA00022833"/>
    </source>
</evidence>
<feature type="binding site" evidence="14">
    <location>
        <position position="323"/>
    </location>
    <ligand>
        <name>NAD(+)</name>
        <dbReference type="ChEBI" id="CHEBI:57540"/>
    </ligand>
</feature>
<dbReference type="EC" id="6.5.1.2" evidence="2 14"/>
<dbReference type="InterPro" id="IPR010994">
    <property type="entry name" value="RuvA_2-like"/>
</dbReference>